<dbReference type="PANTHER" id="PTHR43123">
    <property type="entry name" value="POLYSACCHARIDE DEACETYLASE-RELATED"/>
    <property type="match status" value="1"/>
</dbReference>
<evidence type="ECO:0000256" key="4">
    <source>
        <dbReference type="ARBA" id="ARBA00023136"/>
    </source>
</evidence>
<evidence type="ECO:0000256" key="1">
    <source>
        <dbReference type="ARBA" id="ARBA00004609"/>
    </source>
</evidence>
<comment type="subcellular location">
    <subcellularLocation>
        <location evidence="1">Cell membrane</location>
        <topology evidence="1">Lipid-anchor</topology>
        <topology evidence="1">GPI-anchor</topology>
    </subcellularLocation>
</comment>
<keyword evidence="4" id="KW-0472">Membrane</keyword>
<dbReference type="PROSITE" id="PS51677">
    <property type="entry name" value="NODB"/>
    <property type="match status" value="1"/>
</dbReference>
<dbReference type="InterPro" id="IPR011330">
    <property type="entry name" value="Glyco_hydro/deAcase_b/a-brl"/>
</dbReference>
<dbReference type="Gene3D" id="3.20.20.370">
    <property type="entry name" value="Glycoside hydrolase/deacetylase"/>
    <property type="match status" value="1"/>
</dbReference>
<dbReference type="InterPro" id="IPR002509">
    <property type="entry name" value="NODB_dom"/>
</dbReference>
<keyword evidence="5" id="KW-0449">Lipoprotein</keyword>
<dbReference type="GO" id="GO:0005886">
    <property type="term" value="C:plasma membrane"/>
    <property type="evidence" value="ECO:0007669"/>
    <property type="project" value="UniProtKB-SubCell"/>
</dbReference>
<protein>
    <submittedName>
        <fullName evidence="8">Related to Chitin deacetylase 1</fullName>
    </submittedName>
</protein>
<accession>A0A284RNY3</accession>
<dbReference type="GO" id="GO:0071555">
    <property type="term" value="P:cell wall organization"/>
    <property type="evidence" value="ECO:0007669"/>
    <property type="project" value="UniProtKB-KW"/>
</dbReference>
<evidence type="ECO:0000256" key="2">
    <source>
        <dbReference type="ARBA" id="ARBA00022475"/>
    </source>
</evidence>
<dbReference type="OrthoDB" id="9970124at2759"/>
<evidence type="ECO:0000313" key="9">
    <source>
        <dbReference type="Proteomes" id="UP000219338"/>
    </source>
</evidence>
<dbReference type="Pfam" id="PF01522">
    <property type="entry name" value="Polysacc_deac_1"/>
    <property type="match status" value="1"/>
</dbReference>
<evidence type="ECO:0000256" key="5">
    <source>
        <dbReference type="ARBA" id="ARBA00023288"/>
    </source>
</evidence>
<dbReference type="PANTHER" id="PTHR43123:SF1">
    <property type="entry name" value="POLYSACCHARIDE DEACETYLASE-RELATED"/>
    <property type="match status" value="1"/>
</dbReference>
<keyword evidence="3" id="KW-0336">GPI-anchor</keyword>
<evidence type="ECO:0000256" key="6">
    <source>
        <dbReference type="ARBA" id="ARBA00023316"/>
    </source>
</evidence>
<sequence>MPSVTMDCPPFLPKRDFVGYGWDTPHDCWPNGAKIAVSFVINFEEGGESTLANGDESSEAHLHEAFHKVPLIGKRDQQLETMFEYGIRQGLPRILRLFDQYGYKFTTHAVARAIEVSPQYGKLLPKLGHEMACHGNKWRSFFTASPEEEAAHVAEGIDRLQRLTGDNSVPSGWYLGRGSNQSARIIAREHYKRGLPLLYSSDTYADDLPVSLHFIGIERFLTAKNFQYWVESPLASEGIEDEGLLMIPYSLDCSDHRFLCKGSGWSSSDDFFWHMKEAFDYLYEEGLEGHPKMMTIGLHNRIIGRPGRFRCLQKFMAYISQRPDVWVARRDEIARHWREKYPYTGPLNKA</sequence>
<dbReference type="EMBL" id="FUEG01000012">
    <property type="protein sequence ID" value="SJL10425.1"/>
    <property type="molecule type" value="Genomic_DNA"/>
</dbReference>
<dbReference type="Proteomes" id="UP000219338">
    <property type="component" value="Unassembled WGS sequence"/>
</dbReference>
<dbReference type="AlphaFoldDB" id="A0A284RNY3"/>
<keyword evidence="6" id="KW-0961">Cell wall biogenesis/degradation</keyword>
<keyword evidence="3" id="KW-0325">Glycoprotein</keyword>
<name>A0A284RNY3_ARMOS</name>
<evidence type="ECO:0000256" key="3">
    <source>
        <dbReference type="ARBA" id="ARBA00022622"/>
    </source>
</evidence>
<organism evidence="8 9">
    <name type="scientific">Armillaria ostoyae</name>
    <name type="common">Armillaria root rot fungus</name>
    <dbReference type="NCBI Taxonomy" id="47428"/>
    <lineage>
        <taxon>Eukaryota</taxon>
        <taxon>Fungi</taxon>
        <taxon>Dikarya</taxon>
        <taxon>Basidiomycota</taxon>
        <taxon>Agaricomycotina</taxon>
        <taxon>Agaricomycetes</taxon>
        <taxon>Agaricomycetidae</taxon>
        <taxon>Agaricales</taxon>
        <taxon>Marasmiineae</taxon>
        <taxon>Physalacriaceae</taxon>
        <taxon>Armillaria</taxon>
    </lineage>
</organism>
<proteinExistence type="predicted"/>
<dbReference type="GO" id="GO:0005975">
    <property type="term" value="P:carbohydrate metabolic process"/>
    <property type="evidence" value="ECO:0007669"/>
    <property type="project" value="InterPro"/>
</dbReference>
<dbReference type="GO" id="GO:0098552">
    <property type="term" value="C:side of membrane"/>
    <property type="evidence" value="ECO:0007669"/>
    <property type="project" value="UniProtKB-KW"/>
</dbReference>
<keyword evidence="2" id="KW-1003">Cell membrane</keyword>
<reference evidence="9" key="1">
    <citation type="journal article" date="2017" name="Nat. Ecol. Evol.">
        <title>Genome expansion and lineage-specific genetic innovations in the forest pathogenic fungi Armillaria.</title>
        <authorList>
            <person name="Sipos G."/>
            <person name="Prasanna A.N."/>
            <person name="Walter M.C."/>
            <person name="O'Connor E."/>
            <person name="Balint B."/>
            <person name="Krizsan K."/>
            <person name="Kiss B."/>
            <person name="Hess J."/>
            <person name="Varga T."/>
            <person name="Slot J."/>
            <person name="Riley R."/>
            <person name="Boka B."/>
            <person name="Rigling D."/>
            <person name="Barry K."/>
            <person name="Lee J."/>
            <person name="Mihaltcheva S."/>
            <person name="LaButti K."/>
            <person name="Lipzen A."/>
            <person name="Waldron R."/>
            <person name="Moloney N.M."/>
            <person name="Sperisen C."/>
            <person name="Kredics L."/>
            <person name="Vagvoelgyi C."/>
            <person name="Patrignani A."/>
            <person name="Fitzpatrick D."/>
            <person name="Nagy I."/>
            <person name="Doyle S."/>
            <person name="Anderson J.B."/>
            <person name="Grigoriev I.V."/>
            <person name="Gueldener U."/>
            <person name="Muensterkoetter M."/>
            <person name="Nagy L.G."/>
        </authorList>
    </citation>
    <scope>NUCLEOTIDE SEQUENCE [LARGE SCALE GENOMIC DNA]</scope>
    <source>
        <strain evidence="9">C18/9</strain>
    </source>
</reference>
<evidence type="ECO:0000313" key="8">
    <source>
        <dbReference type="EMBL" id="SJL10425.1"/>
    </source>
</evidence>
<dbReference type="SUPFAM" id="SSF88713">
    <property type="entry name" value="Glycoside hydrolase/deacetylase"/>
    <property type="match status" value="1"/>
</dbReference>
<evidence type="ECO:0000259" key="7">
    <source>
        <dbReference type="PROSITE" id="PS51677"/>
    </source>
</evidence>
<dbReference type="OMA" id="DLPYWEP"/>
<dbReference type="STRING" id="47428.A0A284RNY3"/>
<feature type="domain" description="NodB homology" evidence="7">
    <location>
        <begin position="77"/>
        <end position="328"/>
    </location>
</feature>
<keyword evidence="9" id="KW-1185">Reference proteome</keyword>
<dbReference type="GO" id="GO:0016810">
    <property type="term" value="F:hydrolase activity, acting on carbon-nitrogen (but not peptide) bonds"/>
    <property type="evidence" value="ECO:0007669"/>
    <property type="project" value="InterPro"/>
</dbReference>
<gene>
    <name evidence="8" type="ORF">ARMOST_13811</name>
</gene>